<evidence type="ECO:0000313" key="7">
    <source>
        <dbReference type="RefSeq" id="XP_011311278.1"/>
    </source>
</evidence>
<dbReference type="OrthoDB" id="5980806at2759"/>
<dbReference type="KEGG" id="fas:105271425"/>
<keyword evidence="2" id="KW-0802">TPR repeat</keyword>
<dbReference type="Gene3D" id="1.25.40.10">
    <property type="entry name" value="Tetratricopeptide repeat domain"/>
    <property type="match status" value="1"/>
</dbReference>
<dbReference type="GO" id="GO:0005634">
    <property type="term" value="C:nucleus"/>
    <property type="evidence" value="ECO:0007669"/>
    <property type="project" value="TreeGrafter"/>
</dbReference>
<keyword evidence="1 3" id="KW-0949">S-adenosyl-L-methionine</keyword>
<dbReference type="Gene3D" id="2.70.160.11">
    <property type="entry name" value="Hnrnp arginine n-methyltransferase1"/>
    <property type="match status" value="1"/>
</dbReference>
<accession>A0A0C9R9E2</accession>
<dbReference type="GeneID" id="105271425"/>
<proteinExistence type="predicted"/>
<organism evidence="4">
    <name type="scientific">Fopius arisanus</name>
    <dbReference type="NCBI Taxonomy" id="64838"/>
    <lineage>
        <taxon>Eukaryota</taxon>
        <taxon>Metazoa</taxon>
        <taxon>Ecdysozoa</taxon>
        <taxon>Arthropoda</taxon>
        <taxon>Hexapoda</taxon>
        <taxon>Insecta</taxon>
        <taxon>Pterygota</taxon>
        <taxon>Neoptera</taxon>
        <taxon>Endopterygota</taxon>
        <taxon>Hymenoptera</taxon>
        <taxon>Apocrita</taxon>
        <taxon>Ichneumonoidea</taxon>
        <taxon>Braconidae</taxon>
        <taxon>Opiinae</taxon>
        <taxon>Fopius</taxon>
    </lineage>
</organism>
<dbReference type="GO" id="GO:0042054">
    <property type="term" value="F:histone methyltransferase activity"/>
    <property type="evidence" value="ECO:0007669"/>
    <property type="project" value="TreeGrafter"/>
</dbReference>
<name>A0A0C9R9E2_9HYME</name>
<reference evidence="4" key="1">
    <citation type="submission" date="2015-01" db="EMBL/GenBank/DDBJ databases">
        <title>Transcriptome Assembly of Fopius arisanus.</title>
        <authorList>
            <person name="Geib S."/>
        </authorList>
    </citation>
    <scope>NUCLEOTIDE SEQUENCE</scope>
</reference>
<dbReference type="InterPro" id="IPR025799">
    <property type="entry name" value="Arg_MeTrfase"/>
</dbReference>
<dbReference type="AlphaFoldDB" id="A0A0C9R9E2"/>
<dbReference type="InterPro" id="IPR019734">
    <property type="entry name" value="TPR_rpt"/>
</dbReference>
<dbReference type="PROSITE" id="PS50005">
    <property type="entry name" value="TPR"/>
    <property type="match status" value="1"/>
</dbReference>
<dbReference type="InterPro" id="IPR029063">
    <property type="entry name" value="SAM-dependent_MTases_sf"/>
</dbReference>
<dbReference type="Gene3D" id="3.40.50.150">
    <property type="entry name" value="Vaccinia Virus protein VP39"/>
    <property type="match status" value="1"/>
</dbReference>
<dbReference type="InterPro" id="IPR011990">
    <property type="entry name" value="TPR-like_helical_dom_sf"/>
</dbReference>
<dbReference type="SUPFAM" id="SSF48452">
    <property type="entry name" value="TPR-like"/>
    <property type="match status" value="1"/>
</dbReference>
<dbReference type="Proteomes" id="UP000694866">
    <property type="component" value="Unplaced"/>
</dbReference>
<protein>
    <submittedName>
        <fullName evidence="4">Prmt10 protein</fullName>
    </submittedName>
</protein>
<evidence type="ECO:0000313" key="4">
    <source>
        <dbReference type="EMBL" id="JAG79294.1"/>
    </source>
</evidence>
<sequence>MQKEIQDLVEKSLKKARRLRAAGNYGHAYAHYTAVVELAPDRRPEVEQEFTDVLCKWGMDLEKVDFEKTVLCYTRSLEIFSENPRMLNNCAAHYLRQDSPREALPYLRRALSVSPDFLPAEWNQDYAYNLLIDRWHFPMLNDRVRNTRYERAISNKISQGYTTVLDIGTGSGLLSLYARDSGALRVFACELSTEMSLIAAKVFSRNNSNDITLLPQHSTALQVPKDIIQRVRLIVTETFDAGVFGELVLSSLIHAHEHLLADDGIVLPMRATVFAAAVESPQIRFMSFVTAKSDVTLNFTGIDIYSDNKNYDAISLKQEETLYMTDPVEVLRVDFNNLTQLKELHTQGMKNIHSVKVKRNGMIDGVVTWFRLQLDEENILDTSEEDSCWQFAVFADKPVKCQLNQELKIVTELWQEKLHCIYEFPKESPENSTWRRCKGFFFIPQHVIMFLNDEDYVTAISRVAKSHRDNRCRFILDACPFPVYGLEMLKWNEDVLRVYCYAETEQLGELILRIADQSGIDKERICIVESIDEIDRCLDVIFNHNFSIQGEINDWSEPSLYDALRLTLATDGFMLPSKIFLIGQLVHSEDLPRMVFVDDNNVQRSLGSSDYVLGEFVNRYSCRQRFDLDSTLYNYEEVTQERVLVQIDEGNATTAVADFGIIQGDVLPNVLICWYTIHLDDDNCISSRRDNSFMNHSAIVLGDDLKGIVQRRENVRFKVLQMKGLTRVTLLS</sequence>
<keyword evidence="5" id="KW-1185">Reference proteome</keyword>
<accession>A0A9R1TLR2</accession>
<dbReference type="RefSeq" id="XP_011311278.1">
    <property type="nucleotide sequence ID" value="XM_011312976.1"/>
</dbReference>
<evidence type="ECO:0000256" key="1">
    <source>
        <dbReference type="ARBA" id="ARBA00022691"/>
    </source>
</evidence>
<dbReference type="GO" id="GO:0032259">
    <property type="term" value="P:methylation"/>
    <property type="evidence" value="ECO:0007669"/>
    <property type="project" value="UniProtKB-KW"/>
</dbReference>
<accession>A0A9R1U8I0</accession>
<dbReference type="PANTHER" id="PTHR11006">
    <property type="entry name" value="PROTEIN ARGININE N-METHYLTRANSFERASE"/>
    <property type="match status" value="1"/>
</dbReference>
<evidence type="ECO:0000313" key="5">
    <source>
        <dbReference type="Proteomes" id="UP000694866"/>
    </source>
</evidence>
<dbReference type="PANTHER" id="PTHR11006:SF60">
    <property type="entry name" value="PROTEIN ARGININE N-METHYLTRANSFERASE 9"/>
    <property type="match status" value="1"/>
</dbReference>
<gene>
    <name evidence="4" type="primary">Prmt10</name>
    <name evidence="6 7" type="synonym">LOC105271425</name>
    <name evidence="4" type="ORF">g.46739</name>
</gene>
<dbReference type="CDD" id="cd02440">
    <property type="entry name" value="AdoMet_MTases"/>
    <property type="match status" value="1"/>
</dbReference>
<dbReference type="EMBL" id="GBYB01009527">
    <property type="protein sequence ID" value="JAG79294.1"/>
    <property type="molecule type" value="Transcribed_RNA"/>
</dbReference>
<keyword evidence="3" id="KW-0489">Methyltransferase</keyword>
<keyword evidence="3" id="KW-0808">Transferase</keyword>
<dbReference type="PROSITE" id="PS51678">
    <property type="entry name" value="SAM_MT_PRMT"/>
    <property type="match status" value="1"/>
</dbReference>
<dbReference type="GO" id="GO:0016274">
    <property type="term" value="F:protein-arginine N-methyltransferase activity"/>
    <property type="evidence" value="ECO:0007669"/>
    <property type="project" value="InterPro"/>
</dbReference>
<evidence type="ECO:0000256" key="2">
    <source>
        <dbReference type="PROSITE-ProRule" id="PRU00339"/>
    </source>
</evidence>
<dbReference type="Pfam" id="PF06325">
    <property type="entry name" value="PrmA"/>
    <property type="match status" value="1"/>
</dbReference>
<reference evidence="6 7" key="2">
    <citation type="submission" date="2025-04" db="UniProtKB">
        <authorList>
            <consortium name="RefSeq"/>
        </authorList>
    </citation>
    <scope>IDENTIFICATION</scope>
    <source>
        <strain evidence="6 7">USDA-PBARC FA_bdor</strain>
        <tissue evidence="6 7">Whole organism</tissue>
    </source>
</reference>
<dbReference type="SUPFAM" id="SSF53335">
    <property type="entry name" value="S-adenosyl-L-methionine-dependent methyltransferases"/>
    <property type="match status" value="1"/>
</dbReference>
<dbReference type="SMART" id="SM00028">
    <property type="entry name" value="TPR"/>
    <property type="match status" value="2"/>
</dbReference>
<feature type="repeat" description="TPR" evidence="2">
    <location>
        <begin position="84"/>
        <end position="117"/>
    </location>
</feature>
<evidence type="ECO:0000256" key="3">
    <source>
        <dbReference type="PROSITE-ProRule" id="PRU01015"/>
    </source>
</evidence>
<evidence type="ECO:0000313" key="6">
    <source>
        <dbReference type="RefSeq" id="XP_011311277.1"/>
    </source>
</evidence>
<dbReference type="RefSeq" id="XP_011311277.1">
    <property type="nucleotide sequence ID" value="XM_011312975.1"/>
</dbReference>